<evidence type="ECO:0000256" key="7">
    <source>
        <dbReference type="SAM" id="Phobius"/>
    </source>
</evidence>
<dbReference type="InterPro" id="IPR011583">
    <property type="entry name" value="Chitinase_II/V-like_cat"/>
</dbReference>
<reference evidence="10" key="1">
    <citation type="submission" date="2017-09" db="EMBL/GenBank/DDBJ databases">
        <title>Polyketide synthases of a Diaporthe helianthi virulent isolate.</title>
        <authorList>
            <person name="Baroncelli R."/>
        </authorList>
    </citation>
    <scope>NUCLEOTIDE SEQUENCE [LARGE SCALE GENOMIC DNA]</scope>
    <source>
        <strain evidence="10">7/96</strain>
    </source>
</reference>
<keyword evidence="6" id="KW-0175">Coiled coil</keyword>
<dbReference type="SUPFAM" id="SSF51445">
    <property type="entry name" value="(Trans)glycosidases"/>
    <property type="match status" value="1"/>
</dbReference>
<dbReference type="CDD" id="cd00035">
    <property type="entry name" value="ChtBD1"/>
    <property type="match status" value="1"/>
</dbReference>
<feature type="coiled-coil region" evidence="6">
    <location>
        <begin position="828"/>
        <end position="860"/>
    </location>
</feature>
<dbReference type="Gene3D" id="3.10.50.10">
    <property type="match status" value="1"/>
</dbReference>
<dbReference type="InterPro" id="IPR017853">
    <property type="entry name" value="GH"/>
</dbReference>
<dbReference type="InterPro" id="IPR029070">
    <property type="entry name" value="Chitinase_insertion_sf"/>
</dbReference>
<evidence type="ECO:0000256" key="5">
    <source>
        <dbReference type="ARBA" id="ARBA00023295"/>
    </source>
</evidence>
<evidence type="ECO:0000256" key="4">
    <source>
        <dbReference type="ARBA" id="ARBA00023026"/>
    </source>
</evidence>
<comment type="similarity">
    <text evidence="1">Belongs to the glycosyl hydrolase 18 family. Chitinase class V subfamily.</text>
</comment>
<keyword evidence="7" id="KW-1133">Transmembrane helix</keyword>
<dbReference type="OrthoDB" id="73875at2759"/>
<dbReference type="GO" id="GO:0005975">
    <property type="term" value="P:carbohydrate metabolic process"/>
    <property type="evidence" value="ECO:0007669"/>
    <property type="project" value="InterPro"/>
</dbReference>
<dbReference type="CDD" id="cd00118">
    <property type="entry name" value="LysM"/>
    <property type="match status" value="2"/>
</dbReference>
<dbReference type="CDD" id="cd02878">
    <property type="entry name" value="GH18_zymocin_alpha"/>
    <property type="match status" value="1"/>
</dbReference>
<feature type="domain" description="LysM" evidence="8">
    <location>
        <begin position="5"/>
        <end position="50"/>
    </location>
</feature>
<proteinExistence type="inferred from homology"/>
<dbReference type="GO" id="GO:0008843">
    <property type="term" value="F:endochitinase activity"/>
    <property type="evidence" value="ECO:0007669"/>
    <property type="project" value="UniProtKB-EC"/>
</dbReference>
<comment type="caution">
    <text evidence="10">The sequence shown here is derived from an EMBL/GenBank/DDBJ whole genome shotgun (WGS) entry which is preliminary data.</text>
</comment>
<evidence type="ECO:0000313" key="10">
    <source>
        <dbReference type="EMBL" id="POS72948.1"/>
    </source>
</evidence>
<dbReference type="PANTHER" id="PTHR47700">
    <property type="entry name" value="V CHITINASE, PUTATIVE (AFU_ORTHOLOGUE AFUA_6G13720)-RELATED"/>
    <property type="match status" value="1"/>
</dbReference>
<dbReference type="EMBL" id="MAVT02000891">
    <property type="protein sequence ID" value="POS72948.1"/>
    <property type="molecule type" value="Genomic_DNA"/>
</dbReference>
<dbReference type="AlphaFoldDB" id="A0A2P5HRR2"/>
<dbReference type="SUPFAM" id="SSF54106">
    <property type="entry name" value="LysM domain"/>
    <property type="match status" value="1"/>
</dbReference>
<dbReference type="Gene3D" id="3.10.350.10">
    <property type="entry name" value="LysM domain"/>
    <property type="match status" value="2"/>
</dbReference>
<keyword evidence="7" id="KW-0472">Membrane</keyword>
<dbReference type="Proteomes" id="UP000094444">
    <property type="component" value="Unassembled WGS sequence"/>
</dbReference>
<evidence type="ECO:0000313" key="11">
    <source>
        <dbReference type="Proteomes" id="UP000094444"/>
    </source>
</evidence>
<dbReference type="SUPFAM" id="SSF54556">
    <property type="entry name" value="Chitinase insertion domain"/>
    <property type="match status" value="1"/>
</dbReference>
<dbReference type="Gene3D" id="3.20.20.80">
    <property type="entry name" value="Glycosidases"/>
    <property type="match status" value="1"/>
</dbReference>
<dbReference type="PROSITE" id="PS51910">
    <property type="entry name" value="GH18_2"/>
    <property type="match status" value="1"/>
</dbReference>
<dbReference type="PROSITE" id="PS51782">
    <property type="entry name" value="LYSM"/>
    <property type="match status" value="2"/>
</dbReference>
<feature type="domain" description="LysM" evidence="8">
    <location>
        <begin position="69"/>
        <end position="118"/>
    </location>
</feature>
<sequence length="975" mass="107634">MATCKYTQVQSGDGCWALGERCGISQADLVKYNPGTGFRDNLIKDQYVCCSSGSLPDFSPKPDDNGNCFVYTVAPEDTCDKIAKANKILKWEDIPTYNELTWGWTNCTDIQRGQHICLSEGTPPFPAAVDGAVCGPQKPGTVQPNNGSTWDWAKLNPCPLNACCDIWGQCGITPEFCTNSTATGGAPGTAKKNTNGCISNCGTKVKSSSTSVEARRIGYFEAWNLNRPCANMDVSKMTFDGYYTHVHWAFGNITSSWQVDVTGQQEQFDGLLKLKYIKRIVSFGGWGFSTDAATHQVFRTGVRDGNRQVLAANIVKFIVDNDLEGVDFDWEYPGAQDIPGVGPDALDSGQNYAEFLKLVREQLPKDKSISMALPASYWYLKGFDPVTQFEDYIDYYVFMTYDLHGQWDYGNTFVNPGCPNGNCLRSHVNKTETEYTLAMVTKAGIPSTKIVPGIALYGRSFQMSDPSCKGPECNFTGKESGATKGTCTDTAGYISNVEIQALISQANGDNPDGLTISQYEDEGDILIYNKNQWVSWLTPDSYNKRKAWYDHMNLGGSVDWAVDLNRTYGNNGTGDLQESDDEWDEYTPCPTTLYNTLDDLLGASDLPAYCVAQMTLDTLIKMLDVAYDNYTDVNNGYDEMFGFYFTYIEKIVPAVLENAFMWNMSITNKNALIPEVGYGMQYFDCQFPEQDDWVSCATWHDNIDSLLRYLDSTELRLRDHDGFAKALATSGLLEDWVDFGDYKIHRTNHNERPALSWTLTFHGWPNRNESMVVSNPKDIVTKGLPNIPDLRQEMLASMLQIIGGRWVGGDSRDAALAYAPAVFMLQQAVDSMAEAKKLGAEEEKAEEEEERKRKEDLILLIIGVALMFVPIVGVEAAAALGLSNIARVIAVAGELGNAAFATFQTVKDPSSAIVNILGMLFGMGQFAKAERSATGLRGVAAWRKGMASSEISAMGRFFADGDSKVQTLLGKVCKL</sequence>
<evidence type="ECO:0000256" key="1">
    <source>
        <dbReference type="ARBA" id="ARBA00008682"/>
    </source>
</evidence>
<keyword evidence="4" id="KW-0843">Virulence</keyword>
<dbReference type="InterPro" id="IPR053214">
    <property type="entry name" value="LysM12-like"/>
</dbReference>
<keyword evidence="3" id="KW-0147">Chitin-binding</keyword>
<accession>A0A2P5HRR2</accession>
<dbReference type="InterPro" id="IPR036779">
    <property type="entry name" value="LysM_dom_sf"/>
</dbReference>
<feature type="transmembrane region" description="Helical" evidence="7">
    <location>
        <begin position="857"/>
        <end position="880"/>
    </location>
</feature>
<organism evidence="10 11">
    <name type="scientific">Diaporthe helianthi</name>
    <dbReference type="NCBI Taxonomy" id="158607"/>
    <lineage>
        <taxon>Eukaryota</taxon>
        <taxon>Fungi</taxon>
        <taxon>Dikarya</taxon>
        <taxon>Ascomycota</taxon>
        <taxon>Pezizomycotina</taxon>
        <taxon>Sordariomycetes</taxon>
        <taxon>Sordariomycetidae</taxon>
        <taxon>Diaporthales</taxon>
        <taxon>Diaporthaceae</taxon>
        <taxon>Diaporthe</taxon>
    </lineage>
</organism>
<protein>
    <recommendedName>
        <fullName evidence="2">chitinase</fullName>
        <ecNumber evidence="2">3.2.1.14</ecNumber>
    </recommendedName>
</protein>
<dbReference type="InterPro" id="IPR036861">
    <property type="entry name" value="Endochitinase-like_sf"/>
</dbReference>
<evidence type="ECO:0000256" key="3">
    <source>
        <dbReference type="ARBA" id="ARBA00022669"/>
    </source>
</evidence>
<gene>
    <name evidence="10" type="ORF">DHEL01_v208657</name>
</gene>
<dbReference type="STRING" id="158607.A0A2P5HRR2"/>
<dbReference type="Pfam" id="PF01476">
    <property type="entry name" value="LysM"/>
    <property type="match status" value="2"/>
</dbReference>
<feature type="domain" description="GH18" evidence="9">
    <location>
        <begin position="214"/>
        <end position="579"/>
    </location>
</feature>
<name>A0A2P5HRR2_DIAHE</name>
<dbReference type="SMART" id="SM00257">
    <property type="entry name" value="LysM"/>
    <property type="match status" value="2"/>
</dbReference>
<evidence type="ECO:0000256" key="6">
    <source>
        <dbReference type="SAM" id="Coils"/>
    </source>
</evidence>
<evidence type="ECO:0000259" key="9">
    <source>
        <dbReference type="PROSITE" id="PS51910"/>
    </source>
</evidence>
<dbReference type="PANTHER" id="PTHR47700:SF2">
    <property type="entry name" value="CHITINASE"/>
    <property type="match status" value="1"/>
</dbReference>
<keyword evidence="7" id="KW-0812">Transmembrane</keyword>
<dbReference type="InterPro" id="IPR018392">
    <property type="entry name" value="LysM"/>
</dbReference>
<keyword evidence="5" id="KW-0326">Glycosidase</keyword>
<dbReference type="EC" id="3.2.1.14" evidence="2"/>
<dbReference type="InParanoid" id="A0A2P5HRR2"/>
<dbReference type="SUPFAM" id="SSF57016">
    <property type="entry name" value="Plant lectins/antimicrobial peptides"/>
    <property type="match status" value="1"/>
</dbReference>
<keyword evidence="5" id="KW-0378">Hydrolase</keyword>
<dbReference type="GO" id="GO:0008061">
    <property type="term" value="F:chitin binding"/>
    <property type="evidence" value="ECO:0007669"/>
    <property type="project" value="UniProtKB-KW"/>
</dbReference>
<dbReference type="InterPro" id="IPR001223">
    <property type="entry name" value="Glyco_hydro18_cat"/>
</dbReference>
<evidence type="ECO:0000256" key="2">
    <source>
        <dbReference type="ARBA" id="ARBA00012729"/>
    </source>
</evidence>
<dbReference type="SMART" id="SM00636">
    <property type="entry name" value="Glyco_18"/>
    <property type="match status" value="1"/>
</dbReference>
<dbReference type="Pfam" id="PF00704">
    <property type="entry name" value="Glyco_hydro_18"/>
    <property type="match status" value="1"/>
</dbReference>
<keyword evidence="11" id="KW-1185">Reference proteome</keyword>
<evidence type="ECO:0000259" key="8">
    <source>
        <dbReference type="PROSITE" id="PS51782"/>
    </source>
</evidence>